<organism evidence="2">
    <name type="scientific">Chromera velia CCMP2878</name>
    <dbReference type="NCBI Taxonomy" id="1169474"/>
    <lineage>
        <taxon>Eukaryota</taxon>
        <taxon>Sar</taxon>
        <taxon>Alveolata</taxon>
        <taxon>Colpodellida</taxon>
        <taxon>Chromeraceae</taxon>
        <taxon>Chromera</taxon>
    </lineage>
</organism>
<evidence type="ECO:0000313" key="2">
    <source>
        <dbReference type="EMBL" id="CEM41291.1"/>
    </source>
</evidence>
<reference evidence="2" key="1">
    <citation type="submission" date="2014-11" db="EMBL/GenBank/DDBJ databases">
        <authorList>
            <person name="Otto D Thomas"/>
            <person name="Naeem Raeece"/>
        </authorList>
    </citation>
    <scope>NUCLEOTIDE SEQUENCE</scope>
</reference>
<gene>
    <name evidence="2" type="ORF">Cvel_933</name>
</gene>
<dbReference type="VEuPathDB" id="CryptoDB:Cvel_933"/>
<sequence>MIGKAFTALLASTSIGLAHGQNGGSAFSIGDMKEVPCGLNKHAGACYLGTGTGSLTSRTTLTVDKLPSPLPEIFTKESAHVTKGAPLTEPFTFTLSKIATPVNPPLCEKNAPEGCERYVEEHGTTLFASNNVTTCAILSVPENFAGVCSTPTYVDGQQTIMKVAGSVGVDGEHAVLVTVESKAKSFKIPPDYIAIAKLEMLSRVEKQQEKNEKKSTAPVSQYGGSPFAIRDMKQVPCGLDKHDGVCYMATGTGSMTERTTLTVDQLPSPLPKTFTGDTVYFGGAPLTEPFTFTLNKIGSPINPPLCDENAPEGCHQFVEEHGLTLFSSNRDLYCTLVSVPSYFAAVCLTPAYVSGRQVVMKLSGSAAADASGEYAVLVTLESRAKDYKIPSEYLAIAKLEMMSRMQKEAEKKEEAAARLSQYGGSPFVIGGMKQVPCGIDRHNGACFLATGTGSMTERTTLTVDQLPSPLPETFTGDTVYFGGAPLTEPFTFTLNKIGSPINPPLCDENAPEGCHQFVEEHGLTLFSSNRDLYCTLVSVPSYFAAVCSTPAYVSGRQVVMKLSGSAAADASGEYAVLVTLESRAKSFTIPSEYIALAREEVYKRLQKGEEPTVFSLVEAGSTQVDIATAHEEDKEFQCRSVESVWSASDDSPCGGVRVGQ</sequence>
<proteinExistence type="predicted"/>
<name>A0A0G4HBV3_9ALVE</name>
<protein>
    <submittedName>
        <fullName evidence="2">Uncharacterized protein</fullName>
    </submittedName>
</protein>
<feature type="signal peptide" evidence="1">
    <location>
        <begin position="1"/>
        <end position="20"/>
    </location>
</feature>
<accession>A0A0G4HBV3</accession>
<dbReference type="EMBL" id="CDMZ01002202">
    <property type="protein sequence ID" value="CEM41291.1"/>
    <property type="molecule type" value="Genomic_DNA"/>
</dbReference>
<evidence type="ECO:0000256" key="1">
    <source>
        <dbReference type="SAM" id="SignalP"/>
    </source>
</evidence>
<dbReference type="AlphaFoldDB" id="A0A0G4HBV3"/>
<keyword evidence="1" id="KW-0732">Signal</keyword>
<feature type="chain" id="PRO_5005191646" evidence="1">
    <location>
        <begin position="21"/>
        <end position="660"/>
    </location>
</feature>